<keyword evidence="4" id="KW-0472">Membrane</keyword>
<dbReference type="GO" id="GO:0140359">
    <property type="term" value="F:ABC-type transporter activity"/>
    <property type="evidence" value="ECO:0007669"/>
    <property type="project" value="InterPro"/>
</dbReference>
<evidence type="ECO:0000313" key="6">
    <source>
        <dbReference type="EMBL" id="KLV27450.1"/>
    </source>
</evidence>
<dbReference type="OrthoDB" id="5486437at2"/>
<dbReference type="AlphaFoldDB" id="A0A0J1LEU9"/>
<proteinExistence type="predicted"/>
<accession>A0A0J1LEU9</accession>
<protein>
    <submittedName>
        <fullName evidence="6">Sodium ABC transporter permease</fullName>
    </submittedName>
</protein>
<dbReference type="PANTHER" id="PTHR43471:SF3">
    <property type="entry name" value="ABC TRANSPORTER PERMEASE PROTEIN NATB"/>
    <property type="match status" value="1"/>
</dbReference>
<dbReference type="EMBL" id="LDPH01000003">
    <property type="protein sequence ID" value="KLV27450.1"/>
    <property type="molecule type" value="Genomic_DNA"/>
</dbReference>
<comment type="subcellular location">
    <subcellularLocation>
        <location evidence="1">Membrane</location>
        <topology evidence="1">Multi-pass membrane protein</topology>
    </subcellularLocation>
</comment>
<keyword evidence="2" id="KW-0812">Transmembrane</keyword>
<comment type="caution">
    <text evidence="6">The sequence shown here is derived from an EMBL/GenBank/DDBJ whole genome shotgun (WGS) entry which is preliminary data.</text>
</comment>
<dbReference type="InterPro" id="IPR013525">
    <property type="entry name" value="ABC2_TM"/>
</dbReference>
<evidence type="ECO:0000313" key="7">
    <source>
        <dbReference type="Proteomes" id="UP000036045"/>
    </source>
</evidence>
<dbReference type="PANTHER" id="PTHR43471">
    <property type="entry name" value="ABC TRANSPORTER PERMEASE"/>
    <property type="match status" value="1"/>
</dbReference>
<dbReference type="GO" id="GO:0016020">
    <property type="term" value="C:membrane"/>
    <property type="evidence" value="ECO:0007669"/>
    <property type="project" value="UniProtKB-SubCell"/>
</dbReference>
<dbReference type="Proteomes" id="UP000036045">
    <property type="component" value="Unassembled WGS sequence"/>
</dbReference>
<evidence type="ECO:0000256" key="3">
    <source>
        <dbReference type="ARBA" id="ARBA00022989"/>
    </source>
</evidence>
<evidence type="ECO:0000256" key="4">
    <source>
        <dbReference type="ARBA" id="ARBA00023136"/>
    </source>
</evidence>
<evidence type="ECO:0000256" key="2">
    <source>
        <dbReference type="ARBA" id="ARBA00022692"/>
    </source>
</evidence>
<keyword evidence="3" id="KW-1133">Transmembrane helix</keyword>
<dbReference type="Gene3D" id="3.40.1710.10">
    <property type="entry name" value="abc type-2 transporter like domain"/>
    <property type="match status" value="1"/>
</dbReference>
<keyword evidence="7" id="KW-1185">Reference proteome</keyword>
<dbReference type="Pfam" id="PF12698">
    <property type="entry name" value="ABC2_membrane_3"/>
    <property type="match status" value="1"/>
</dbReference>
<evidence type="ECO:0000256" key="1">
    <source>
        <dbReference type="ARBA" id="ARBA00004141"/>
    </source>
</evidence>
<dbReference type="RefSeq" id="WP_047940770.1">
    <property type="nucleotide sequence ID" value="NZ_JAMAUJ010000003.1"/>
</dbReference>
<sequence>MLFKLFLKELKDSFRDRRTLLLSVFLPIIMMTGLTLFYEKLVSSDEGDTYQLAIPTNINEEMKANLAAYTNIELIDSDNPEKMVKDGDAQAAILIENGFSEKLSQGENTNIVLIGDSFSEKSSTLLSIVMNALNEYEKMVVTERLNEAGVESSIVQPFSIEQQEISAEDPTINLVAMLIPLILSLALGVGASPAAADLFAGEKEKKTMEALLMTPVKRSTLVISKWLTITTIGVLTGLITLLVVVLEIAFFTENLKNAVPVHDNFALIILFALVMTIIYSMLIASLLMITSIIGKTIKEAQSYSTPILLLTIFPMMLLSTTGINELTTNHFIIPFVNVFSTLKELIFGEIIYQHLLLTLGSNLVFIVISFLIGRMLFLKDKWVIN</sequence>
<evidence type="ECO:0000259" key="5">
    <source>
        <dbReference type="Pfam" id="PF12698"/>
    </source>
</evidence>
<name>A0A0J1LEU9_NIACI</name>
<gene>
    <name evidence="6" type="ORF">ABW02_04640</name>
</gene>
<feature type="domain" description="ABC-2 type transporter transmembrane" evidence="5">
    <location>
        <begin position="18"/>
        <end position="371"/>
    </location>
</feature>
<reference evidence="6 7" key="1">
    <citation type="submission" date="2015-05" db="EMBL/GenBank/DDBJ databases">
        <title>Whole genome sequence and identification of bacterial endophytes from Costus igneus.</title>
        <authorList>
            <person name="Lee Y.P."/>
            <person name="Gan H.M."/>
            <person name="Eng W."/>
            <person name="Wheatley M.S."/>
            <person name="Caraballo A."/>
            <person name="Polter S."/>
            <person name="Savka M.A."/>
            <person name="Hudson A.O."/>
        </authorList>
    </citation>
    <scope>NUCLEOTIDE SEQUENCE [LARGE SCALE GENOMIC DNA]</scope>
    <source>
        <strain evidence="6 7">RIT379</strain>
    </source>
</reference>
<organism evidence="6 7">
    <name type="scientific">Niallia circulans</name>
    <name type="common">Bacillus circulans</name>
    <dbReference type="NCBI Taxonomy" id="1397"/>
    <lineage>
        <taxon>Bacteria</taxon>
        <taxon>Bacillati</taxon>
        <taxon>Bacillota</taxon>
        <taxon>Bacilli</taxon>
        <taxon>Bacillales</taxon>
        <taxon>Bacillaceae</taxon>
        <taxon>Niallia</taxon>
    </lineage>
</organism>
<dbReference type="PATRIC" id="fig|1397.4.peg.3026"/>